<evidence type="ECO:0000313" key="3">
    <source>
        <dbReference type="WBParaSite" id="EVEC_0001004401-mRNA-1"/>
    </source>
</evidence>
<protein>
    <submittedName>
        <fullName evidence="3">G_PROTEIN_RECEP_F2_3 domain-containing protein</fullName>
    </submittedName>
</protein>
<accession>A0A0N4VGV5</accession>
<dbReference type="WBParaSite" id="EVEC_0001004401-mRNA-1">
    <property type="protein sequence ID" value="EVEC_0001004401-mRNA-1"/>
    <property type="gene ID" value="EVEC_0001004401"/>
</dbReference>
<gene>
    <name evidence="1" type="ORF">EVEC_LOCUS9401</name>
</gene>
<keyword evidence="2" id="KW-1185">Reference proteome</keyword>
<reference evidence="3" key="1">
    <citation type="submission" date="2017-02" db="UniProtKB">
        <authorList>
            <consortium name="WormBaseParasite"/>
        </authorList>
    </citation>
    <scope>IDENTIFICATION</scope>
</reference>
<sequence>MCRDRSLAFVFLAKRALPPPTHSFPYKTHDAQPSGWKNLHPTKNNHTTHCNPSLGSPPYNCNTTTSEWCPHVGHGNRDAFVEPSALQNATVTTRIQQLIFGSDWIRSGNKCFAPPFCEFSDSHGNCLVLVIGQLHVEFLLEYLMILFVALQVPKTLTRKLFAVFHAAAFSILVRLDWSEVVVGI</sequence>
<proteinExistence type="predicted"/>
<dbReference type="EMBL" id="UXUI01010017">
    <property type="protein sequence ID" value="VDD94650.1"/>
    <property type="molecule type" value="Genomic_DNA"/>
</dbReference>
<evidence type="ECO:0000313" key="1">
    <source>
        <dbReference type="EMBL" id="VDD94650.1"/>
    </source>
</evidence>
<reference evidence="1 2" key="2">
    <citation type="submission" date="2018-10" db="EMBL/GenBank/DDBJ databases">
        <authorList>
            <consortium name="Pathogen Informatics"/>
        </authorList>
    </citation>
    <scope>NUCLEOTIDE SEQUENCE [LARGE SCALE GENOMIC DNA]</scope>
</reference>
<evidence type="ECO:0000313" key="2">
    <source>
        <dbReference type="Proteomes" id="UP000274131"/>
    </source>
</evidence>
<organism evidence="3">
    <name type="scientific">Enterobius vermicularis</name>
    <name type="common">Human pinworm</name>
    <dbReference type="NCBI Taxonomy" id="51028"/>
    <lineage>
        <taxon>Eukaryota</taxon>
        <taxon>Metazoa</taxon>
        <taxon>Ecdysozoa</taxon>
        <taxon>Nematoda</taxon>
        <taxon>Chromadorea</taxon>
        <taxon>Rhabditida</taxon>
        <taxon>Spirurina</taxon>
        <taxon>Oxyuridomorpha</taxon>
        <taxon>Oxyuroidea</taxon>
        <taxon>Oxyuridae</taxon>
        <taxon>Enterobius</taxon>
    </lineage>
</organism>
<dbReference type="Proteomes" id="UP000274131">
    <property type="component" value="Unassembled WGS sequence"/>
</dbReference>
<name>A0A0N4VGV5_ENTVE</name>
<dbReference type="AlphaFoldDB" id="A0A0N4VGV5"/>